<feature type="transmembrane region" description="Helical" evidence="5">
    <location>
        <begin position="248"/>
        <end position="268"/>
    </location>
</feature>
<proteinExistence type="predicted"/>
<evidence type="ECO:0000256" key="5">
    <source>
        <dbReference type="SAM" id="Phobius"/>
    </source>
</evidence>
<evidence type="ECO:0000256" key="4">
    <source>
        <dbReference type="ARBA" id="ARBA00023136"/>
    </source>
</evidence>
<name>A0A9W8BGJ5_9FUNG</name>
<dbReference type="InterPro" id="IPR012404">
    <property type="entry name" value="UCP036436"/>
</dbReference>
<comment type="caution">
    <text evidence="6">The sequence shown here is derived from an EMBL/GenBank/DDBJ whole genome shotgun (WGS) entry which is preliminary data.</text>
</comment>
<dbReference type="SUPFAM" id="SSF103481">
    <property type="entry name" value="Multidrug resistance efflux transporter EmrE"/>
    <property type="match status" value="1"/>
</dbReference>
<dbReference type="OrthoDB" id="29773at2759"/>
<evidence type="ECO:0000313" key="7">
    <source>
        <dbReference type="Proteomes" id="UP001150907"/>
    </source>
</evidence>
<feature type="transmembrane region" description="Helical" evidence="5">
    <location>
        <begin position="167"/>
        <end position="186"/>
    </location>
</feature>
<feature type="transmembrane region" description="Helical" evidence="5">
    <location>
        <begin position="335"/>
        <end position="356"/>
    </location>
</feature>
<evidence type="ECO:0000256" key="1">
    <source>
        <dbReference type="ARBA" id="ARBA00004141"/>
    </source>
</evidence>
<keyword evidence="2 5" id="KW-0812">Transmembrane</keyword>
<dbReference type="PANTHER" id="PTHR13146:SF0">
    <property type="entry name" value="SOLUTE CARRIER FAMILY 35 MEMBER F6"/>
    <property type="match status" value="1"/>
</dbReference>
<dbReference type="PANTHER" id="PTHR13146">
    <property type="match status" value="1"/>
</dbReference>
<feature type="transmembrane region" description="Helical" evidence="5">
    <location>
        <begin position="368"/>
        <end position="401"/>
    </location>
</feature>
<protein>
    <recommendedName>
        <fullName evidence="8">Integral membrane protein</fullName>
    </recommendedName>
</protein>
<feature type="transmembrane region" description="Helical" evidence="5">
    <location>
        <begin position="289"/>
        <end position="306"/>
    </location>
</feature>
<comment type="subcellular location">
    <subcellularLocation>
        <location evidence="1">Membrane</location>
        <topology evidence="1">Multi-pass membrane protein</topology>
    </subcellularLocation>
</comment>
<organism evidence="6 7">
    <name type="scientific">Coemansia thaxteri</name>
    <dbReference type="NCBI Taxonomy" id="2663907"/>
    <lineage>
        <taxon>Eukaryota</taxon>
        <taxon>Fungi</taxon>
        <taxon>Fungi incertae sedis</taxon>
        <taxon>Zoopagomycota</taxon>
        <taxon>Kickxellomycotina</taxon>
        <taxon>Kickxellomycetes</taxon>
        <taxon>Kickxellales</taxon>
        <taxon>Kickxellaceae</taxon>
        <taxon>Coemansia</taxon>
    </lineage>
</organism>
<dbReference type="AlphaFoldDB" id="A0A9W8BGJ5"/>
<evidence type="ECO:0000256" key="2">
    <source>
        <dbReference type="ARBA" id="ARBA00022692"/>
    </source>
</evidence>
<dbReference type="InterPro" id="IPR037185">
    <property type="entry name" value="EmrE-like"/>
</dbReference>
<dbReference type="EMBL" id="JANBQF010000295">
    <property type="protein sequence ID" value="KAJ2002507.1"/>
    <property type="molecule type" value="Genomic_DNA"/>
</dbReference>
<feature type="transmembrane region" description="Helical" evidence="5">
    <location>
        <begin position="139"/>
        <end position="161"/>
    </location>
</feature>
<accession>A0A9W8BGJ5</accession>
<dbReference type="GO" id="GO:0015165">
    <property type="term" value="F:pyrimidine nucleotide-sugar transmembrane transporter activity"/>
    <property type="evidence" value="ECO:0007669"/>
    <property type="project" value="InterPro"/>
</dbReference>
<keyword evidence="4 5" id="KW-0472">Membrane</keyword>
<dbReference type="GO" id="GO:0000139">
    <property type="term" value="C:Golgi membrane"/>
    <property type="evidence" value="ECO:0007669"/>
    <property type="project" value="InterPro"/>
</dbReference>
<evidence type="ECO:0008006" key="8">
    <source>
        <dbReference type="Google" id="ProtNLM"/>
    </source>
</evidence>
<feature type="transmembrane region" description="Helical" evidence="5">
    <location>
        <begin position="58"/>
        <end position="76"/>
    </location>
</feature>
<dbReference type="PIRSF" id="PIRSF036436">
    <property type="entry name" value="UCP036436"/>
    <property type="match status" value="1"/>
</dbReference>
<gene>
    <name evidence="6" type="ORF">H4R26_003570</name>
</gene>
<dbReference type="Proteomes" id="UP001150907">
    <property type="component" value="Unassembled WGS sequence"/>
</dbReference>
<reference evidence="6" key="1">
    <citation type="submission" date="2022-07" db="EMBL/GenBank/DDBJ databases">
        <title>Phylogenomic reconstructions and comparative analyses of Kickxellomycotina fungi.</title>
        <authorList>
            <person name="Reynolds N.K."/>
            <person name="Stajich J.E."/>
            <person name="Barry K."/>
            <person name="Grigoriev I.V."/>
            <person name="Crous P."/>
            <person name="Smith M.E."/>
        </authorList>
    </citation>
    <scope>NUCLEOTIDE SEQUENCE</scope>
    <source>
        <strain evidence="6">IMI 214461</strain>
    </source>
</reference>
<keyword evidence="3 5" id="KW-1133">Transmembrane helix</keyword>
<keyword evidence="7" id="KW-1185">Reference proteome</keyword>
<dbReference type="Pfam" id="PF04142">
    <property type="entry name" value="Nuc_sug_transp"/>
    <property type="match status" value="1"/>
</dbReference>
<feature type="transmembrane region" description="Helical" evidence="5">
    <location>
        <begin position="193"/>
        <end position="215"/>
    </location>
</feature>
<dbReference type="InterPro" id="IPR007271">
    <property type="entry name" value="Nuc_sug_transpt"/>
</dbReference>
<evidence type="ECO:0000256" key="3">
    <source>
        <dbReference type="ARBA" id="ARBA00022989"/>
    </source>
</evidence>
<evidence type="ECO:0000313" key="6">
    <source>
        <dbReference type="EMBL" id="KAJ2002507.1"/>
    </source>
</evidence>
<sequence>MSESPYYGVILSAGMLATGTMNTLLTKLQDKQCVGNCADADPAKREYFEQPVWQTLNMFYGEMLCLACFYVYSLYLRRSRAASSLGGYEAIADADESDESIDAHAAEAVPTTDALPAAAAAAESGVLRQPKPIAGWATLWMWVPAACDLLGTTLMNVGLFFTTASVYQMLRGAVVIFSGLFSVLFLGHRLERFQVFSLILVVIGVSIVGLSNIVAPPAQISRSQLGSWQSAASLDEHSDEIDRGTWKAVLGVVLVLGAQVFTATQFVVEEKIIRHYHLTPLRAVGLEGSFGALTVMAAIPVLHLTIGRSHPGGYFDAPEGFRQIIQNPSVWQTSIYIMLSIAMFNFFGLSVTRYLSATSRATIDTCRTLFIWISSIALGWEAFSWIQVIGFAILVYGTFIYNRVIASPF</sequence>